<dbReference type="Proteomes" id="UP000194236">
    <property type="component" value="Unassembled WGS sequence"/>
</dbReference>
<dbReference type="AlphaFoldDB" id="A0A1Y3BIK5"/>
<dbReference type="InterPro" id="IPR004942">
    <property type="entry name" value="Roadblock/LAMTOR2_dom"/>
</dbReference>
<sequence>NEIDELLKNIDGQFKDVVGVLIVDRDGIIIKSTINEVVETIQNYGISIAQIVEMSNQALKENDEIQFLRMKTKRNEFIVVPGKIIIV</sequence>
<dbReference type="Pfam" id="PF03259">
    <property type="entry name" value="Robl_LC7"/>
    <property type="match status" value="1"/>
</dbReference>
<gene>
    <name evidence="3" type="ORF">BLA29_011807</name>
</gene>
<evidence type="ECO:0000259" key="2">
    <source>
        <dbReference type="Pfam" id="PF03259"/>
    </source>
</evidence>
<comment type="similarity">
    <text evidence="1">Belongs to the GAMAD family.</text>
</comment>
<dbReference type="PANTHER" id="PTHR10779">
    <property type="entry name" value="DYNEIN LIGHT CHAIN ROADBLOCK"/>
    <property type="match status" value="1"/>
</dbReference>
<dbReference type="EMBL" id="MUJZ01021996">
    <property type="protein sequence ID" value="OTF79653.1"/>
    <property type="molecule type" value="Genomic_DNA"/>
</dbReference>
<feature type="non-terminal residue" evidence="3">
    <location>
        <position position="1"/>
    </location>
</feature>
<comment type="caution">
    <text evidence="3">The sequence shown here is derived from an EMBL/GenBank/DDBJ whole genome shotgun (WGS) entry which is preliminary data.</text>
</comment>
<dbReference type="Gene3D" id="3.30.450.30">
    <property type="entry name" value="Dynein light chain 2a, cytoplasmic"/>
    <property type="match status" value="1"/>
</dbReference>
<dbReference type="SUPFAM" id="SSF103196">
    <property type="entry name" value="Roadblock/LC7 domain"/>
    <property type="match status" value="1"/>
</dbReference>
<name>A0A1Y3BIK5_EURMA</name>
<proteinExistence type="inferred from homology"/>
<keyword evidence="4" id="KW-1185">Reference proteome</keyword>
<dbReference type="OrthoDB" id="9985637at2759"/>
<feature type="domain" description="Roadblock/LAMTOR2" evidence="2">
    <location>
        <begin position="13"/>
        <end position="82"/>
    </location>
</feature>
<accession>A0A1Y3BIK5</accession>
<reference evidence="3 4" key="1">
    <citation type="submission" date="2017-03" db="EMBL/GenBank/DDBJ databases">
        <title>Genome Survey of Euroglyphus maynei.</title>
        <authorList>
            <person name="Arlian L.G."/>
            <person name="Morgan M.S."/>
            <person name="Rider S.D."/>
        </authorList>
    </citation>
    <scope>NUCLEOTIDE SEQUENCE [LARGE SCALE GENOMIC DNA]</scope>
    <source>
        <strain evidence="3">Arlian Lab</strain>
        <tissue evidence="3">Whole body</tissue>
    </source>
</reference>
<evidence type="ECO:0000313" key="4">
    <source>
        <dbReference type="Proteomes" id="UP000194236"/>
    </source>
</evidence>
<organism evidence="3 4">
    <name type="scientific">Euroglyphus maynei</name>
    <name type="common">Mayne's house dust mite</name>
    <dbReference type="NCBI Taxonomy" id="6958"/>
    <lineage>
        <taxon>Eukaryota</taxon>
        <taxon>Metazoa</taxon>
        <taxon>Ecdysozoa</taxon>
        <taxon>Arthropoda</taxon>
        <taxon>Chelicerata</taxon>
        <taxon>Arachnida</taxon>
        <taxon>Acari</taxon>
        <taxon>Acariformes</taxon>
        <taxon>Sarcoptiformes</taxon>
        <taxon>Astigmata</taxon>
        <taxon>Psoroptidia</taxon>
        <taxon>Analgoidea</taxon>
        <taxon>Pyroglyphidae</taxon>
        <taxon>Pyroglyphinae</taxon>
        <taxon>Euroglyphus</taxon>
    </lineage>
</organism>
<evidence type="ECO:0000313" key="3">
    <source>
        <dbReference type="EMBL" id="OTF79653.1"/>
    </source>
</evidence>
<protein>
    <submittedName>
        <fullName evidence="3">Dynein light chain roadblock-type 1-like protein</fullName>
    </submittedName>
</protein>
<evidence type="ECO:0000256" key="1">
    <source>
        <dbReference type="ARBA" id="ARBA00007191"/>
    </source>
</evidence>